<feature type="transmembrane region" description="Helical" evidence="9">
    <location>
        <begin position="49"/>
        <end position="66"/>
    </location>
</feature>
<dbReference type="Pfam" id="PF03553">
    <property type="entry name" value="Na_H_antiporter"/>
    <property type="match status" value="1"/>
</dbReference>
<dbReference type="NCBIfam" id="TIGR00931">
    <property type="entry name" value="antiport_nhaC"/>
    <property type="match status" value="1"/>
</dbReference>
<dbReference type="InterPro" id="IPR052180">
    <property type="entry name" value="NhaC_Na-H+_Antiporter"/>
</dbReference>
<protein>
    <submittedName>
        <fullName evidence="11">Na+/H+ antiporter</fullName>
    </submittedName>
</protein>
<dbReference type="PANTHER" id="PTHR33451">
    <property type="entry name" value="MALATE-2H(+)/NA(+)-LACTATE ANTIPORTER"/>
    <property type="match status" value="1"/>
</dbReference>
<dbReference type="GO" id="GO:0015297">
    <property type="term" value="F:antiporter activity"/>
    <property type="evidence" value="ECO:0007669"/>
    <property type="project" value="UniProtKB-KW"/>
</dbReference>
<dbReference type="InterPro" id="IPR018461">
    <property type="entry name" value="Na/H_Antiport_NhaC-like_C"/>
</dbReference>
<dbReference type="STRING" id="662479.C440_13399"/>
<evidence type="ECO:0000256" key="3">
    <source>
        <dbReference type="ARBA" id="ARBA00022449"/>
    </source>
</evidence>
<keyword evidence="2" id="KW-0813">Transport</keyword>
<feature type="transmembrane region" description="Helical" evidence="9">
    <location>
        <begin position="122"/>
        <end position="155"/>
    </location>
</feature>
<dbReference type="GO" id="GO:0005886">
    <property type="term" value="C:plasma membrane"/>
    <property type="evidence" value="ECO:0007669"/>
    <property type="project" value="UniProtKB-SubCell"/>
</dbReference>
<comment type="caution">
    <text evidence="11">The sequence shown here is derived from an EMBL/GenBank/DDBJ whole genome shotgun (WGS) entry which is preliminary data.</text>
</comment>
<dbReference type="AlphaFoldDB" id="M0I5R8"/>
<feature type="transmembrane region" description="Helical" evidence="9">
    <location>
        <begin position="446"/>
        <end position="468"/>
    </location>
</feature>
<feature type="transmembrane region" description="Helical" evidence="9">
    <location>
        <begin position="249"/>
        <end position="266"/>
    </location>
</feature>
<keyword evidence="12" id="KW-1185">Reference proteome</keyword>
<evidence type="ECO:0000256" key="9">
    <source>
        <dbReference type="SAM" id="Phobius"/>
    </source>
</evidence>
<gene>
    <name evidence="11" type="ORF">C440_13399</name>
</gene>
<accession>M0I5R8</accession>
<feature type="transmembrane region" description="Helical" evidence="9">
    <location>
        <begin position="87"/>
        <end position="110"/>
    </location>
</feature>
<organism evidence="11 12">
    <name type="scientific">Haloferax mucosum ATCC BAA-1512</name>
    <dbReference type="NCBI Taxonomy" id="662479"/>
    <lineage>
        <taxon>Archaea</taxon>
        <taxon>Methanobacteriati</taxon>
        <taxon>Methanobacteriota</taxon>
        <taxon>Stenosarchaea group</taxon>
        <taxon>Halobacteria</taxon>
        <taxon>Halobacteriales</taxon>
        <taxon>Haloferacaceae</taxon>
        <taxon>Haloferax</taxon>
    </lineage>
</organism>
<comment type="similarity">
    <text evidence="8">Belongs to the NhaC Na(+)/H(+) (TC 2.A.35) antiporter family.</text>
</comment>
<evidence type="ECO:0000256" key="6">
    <source>
        <dbReference type="ARBA" id="ARBA00022989"/>
    </source>
</evidence>
<evidence type="ECO:0000256" key="8">
    <source>
        <dbReference type="ARBA" id="ARBA00038435"/>
    </source>
</evidence>
<reference evidence="11 12" key="1">
    <citation type="journal article" date="2014" name="PLoS Genet.">
        <title>Phylogenetically driven sequencing of extremely halophilic archaea reveals strategies for static and dynamic osmo-response.</title>
        <authorList>
            <person name="Becker E.A."/>
            <person name="Seitzer P.M."/>
            <person name="Tritt A."/>
            <person name="Larsen D."/>
            <person name="Krusor M."/>
            <person name="Yao A.I."/>
            <person name="Wu D."/>
            <person name="Madern D."/>
            <person name="Eisen J.A."/>
            <person name="Darling A.E."/>
            <person name="Facciotti M.T."/>
        </authorList>
    </citation>
    <scope>NUCLEOTIDE SEQUENCE [LARGE SCALE GENOMIC DNA]</scope>
    <source>
        <strain evidence="11 12">ATCC BAA-1512</strain>
    </source>
</reference>
<feature type="transmembrane region" description="Helical" evidence="9">
    <location>
        <begin position="317"/>
        <end position="342"/>
    </location>
</feature>
<feature type="transmembrane region" description="Helical" evidence="9">
    <location>
        <begin position="273"/>
        <end position="297"/>
    </location>
</feature>
<evidence type="ECO:0000256" key="7">
    <source>
        <dbReference type="ARBA" id="ARBA00023136"/>
    </source>
</evidence>
<evidence type="ECO:0000256" key="5">
    <source>
        <dbReference type="ARBA" id="ARBA00022692"/>
    </source>
</evidence>
<feature type="transmembrane region" description="Helical" evidence="9">
    <location>
        <begin position="210"/>
        <end position="229"/>
    </location>
</feature>
<keyword evidence="4" id="KW-1003">Cell membrane</keyword>
<name>M0I5R8_9EURY</name>
<keyword evidence="5 9" id="KW-0812">Transmembrane</keyword>
<evidence type="ECO:0000256" key="1">
    <source>
        <dbReference type="ARBA" id="ARBA00004651"/>
    </source>
</evidence>
<dbReference type="RefSeq" id="WP_008321045.1">
    <property type="nucleotide sequence ID" value="NZ_AOLN01000018.1"/>
</dbReference>
<dbReference type="InterPro" id="IPR004770">
    <property type="entry name" value="Na/H_antiport_NhaC"/>
</dbReference>
<feature type="transmembrane region" description="Helical" evidence="9">
    <location>
        <begin position="21"/>
        <end position="43"/>
    </location>
</feature>
<dbReference type="OrthoDB" id="213699at2157"/>
<proteinExistence type="inferred from homology"/>
<evidence type="ECO:0000313" key="12">
    <source>
        <dbReference type="Proteomes" id="UP000011550"/>
    </source>
</evidence>
<comment type="subcellular location">
    <subcellularLocation>
        <location evidence="1">Cell membrane</location>
        <topology evidence="1">Multi-pass membrane protein</topology>
    </subcellularLocation>
</comment>
<evidence type="ECO:0000313" key="11">
    <source>
        <dbReference type="EMBL" id="ELZ91312.1"/>
    </source>
</evidence>
<keyword evidence="3" id="KW-0050">Antiport</keyword>
<sequence>MGTDRYTPRSFDDLSPEQRPTFSQALVPVLGLVAFLGLGSAWLKLDPHIPLIWSIALVGLLGRFVWGYTWEDLYGGIERSLSMGLQALLILFTIYGVVSTWIAAGTIPTLMYYGLDLLTPQVFLPATAILVGIATFAIGSSWTAVGTLGVAFIGIGSGLGVPEPMTAGAILTGAYAGDKQSPLSDTTNLAAAVTNTDLYDHIRAMRTGTLVAFGLSIVGFVVLSLGISGTIPAGQIAEIQGALASSYDISLLAFLPLAVTFGLAAAGYPALTVLLAGAFAGAFTSILVQGASFVTAWQTFMSGTGPETGSELVNSLLASGGVSGSAWTIAIVVAALTLGGLLEQTGVLAVLAHRLERGVRSTGSLVAATGLSAILTNALTAQQYMSIVVPGMTLRNTYDEFGLDSSDLSQAIESAGTPTGALLPWHAGGAYMSGVLGVATFSYAPYYLFGYLSPLVLFVFILAGIGFAGTPPTTPGHAAPTADDD</sequence>
<dbReference type="Proteomes" id="UP000011550">
    <property type="component" value="Unassembled WGS sequence"/>
</dbReference>
<keyword evidence="6 9" id="KW-1133">Transmembrane helix</keyword>
<evidence type="ECO:0000259" key="10">
    <source>
        <dbReference type="Pfam" id="PF03553"/>
    </source>
</evidence>
<feature type="domain" description="Na+/H+ antiporter NhaC-like C-terminal" evidence="10">
    <location>
        <begin position="173"/>
        <end position="465"/>
    </location>
</feature>
<feature type="transmembrane region" description="Helical" evidence="9">
    <location>
        <begin position="363"/>
        <end position="385"/>
    </location>
</feature>
<evidence type="ECO:0000256" key="2">
    <source>
        <dbReference type="ARBA" id="ARBA00022448"/>
    </source>
</evidence>
<evidence type="ECO:0000256" key="4">
    <source>
        <dbReference type="ARBA" id="ARBA00022475"/>
    </source>
</evidence>
<dbReference type="PANTHER" id="PTHR33451:SF3">
    <property type="entry name" value="MALATE-2H(+)_NA(+)-LACTATE ANTIPORTER"/>
    <property type="match status" value="1"/>
</dbReference>
<keyword evidence="7 9" id="KW-0472">Membrane</keyword>
<dbReference type="PATRIC" id="fig|662479.7.peg.2709"/>
<dbReference type="EMBL" id="AOLN01000018">
    <property type="protein sequence ID" value="ELZ91312.1"/>
    <property type="molecule type" value="Genomic_DNA"/>
</dbReference>